<dbReference type="Proteomes" id="UP000077623">
    <property type="component" value="Unassembled WGS sequence"/>
</dbReference>
<evidence type="ECO:0000313" key="2">
    <source>
        <dbReference type="EMBL" id="OAL10652.1"/>
    </source>
</evidence>
<reference evidence="3" key="1">
    <citation type="submission" date="2016-04" db="EMBL/GenBank/DDBJ databases">
        <authorList>
            <person name="Quiroz-Castaneda R.E."/>
            <person name="Martinez-Ocampo F."/>
        </authorList>
    </citation>
    <scope>NUCLEOTIDE SEQUENCE [LARGE SCALE GENOMIC DNA]</scope>
    <source>
        <strain evidence="3">INIFAP01</strain>
    </source>
</reference>
<keyword evidence="3" id="KW-1185">Reference proteome</keyword>
<evidence type="ECO:0000313" key="3">
    <source>
        <dbReference type="Proteomes" id="UP000077623"/>
    </source>
</evidence>
<proteinExistence type="predicted"/>
<feature type="compositionally biased region" description="Basic and acidic residues" evidence="1">
    <location>
        <begin position="243"/>
        <end position="252"/>
    </location>
</feature>
<sequence length="343" mass="37395">MLSFIKFLKIALPVATVTSATTATTFLVSSSRHDLSNTGKEKDSILTDFVNLVEDFKEKKIFYSKQGDGDGTVALGEEESEKLQKLIDEGADINNIGNISDSVPDVAGTSLPKPDAQMQGDQVSKETTESRNDAIMEPSVKVQSPLNKEKDSEVYSDLNASGALDNSDEVADSDGEGSENKEKGGLVDDVSSEDEGQKNQLSNEPNEAEGKKDLDSGEGEESLKAKSQEDVKNNQSQGDGNLQDERNEKTLHESQSSVQVASGENNEFDSVLKQDNENHTKDDKESGELSRESKGNKVQQHDRGQDELFGDSDVTRFNLEELQKWQDELGLAKDALNAILSEI</sequence>
<feature type="compositionally biased region" description="Polar residues" evidence="1">
    <location>
        <begin position="253"/>
        <end position="265"/>
    </location>
</feature>
<dbReference type="STRING" id="432608.A6V39_01110"/>
<name>A0A1A9QDH6_9MOLU</name>
<gene>
    <name evidence="2" type="ORF">A6V39_01110</name>
</gene>
<evidence type="ECO:0000256" key="1">
    <source>
        <dbReference type="SAM" id="MobiDB-lite"/>
    </source>
</evidence>
<feature type="compositionally biased region" description="Basic and acidic residues" evidence="1">
    <location>
        <begin position="208"/>
        <end position="232"/>
    </location>
</feature>
<dbReference type="EMBL" id="LWUJ01000010">
    <property type="protein sequence ID" value="OAL10652.1"/>
    <property type="molecule type" value="Genomic_DNA"/>
</dbReference>
<dbReference type="AlphaFoldDB" id="A0A1A9QDH6"/>
<dbReference type="RefSeq" id="WP_187149888.1">
    <property type="nucleotide sequence ID" value="NZ_LWUJ01000010.1"/>
</dbReference>
<comment type="caution">
    <text evidence="2">The sequence shown here is derived from an EMBL/GenBank/DDBJ whole genome shotgun (WGS) entry which is preliminary data.</text>
</comment>
<feature type="compositionally biased region" description="Basic and acidic residues" evidence="1">
    <location>
        <begin position="270"/>
        <end position="306"/>
    </location>
</feature>
<feature type="compositionally biased region" description="Basic and acidic residues" evidence="1">
    <location>
        <begin position="123"/>
        <end position="134"/>
    </location>
</feature>
<accession>A0A1A9QDH6</accession>
<feature type="compositionally biased region" description="Acidic residues" evidence="1">
    <location>
        <begin position="166"/>
        <end position="177"/>
    </location>
</feature>
<organism evidence="2 3">
    <name type="scientific">Candidatus Mycoplasma haematobovis</name>
    <dbReference type="NCBI Taxonomy" id="432608"/>
    <lineage>
        <taxon>Bacteria</taxon>
        <taxon>Bacillati</taxon>
        <taxon>Mycoplasmatota</taxon>
        <taxon>Mollicutes</taxon>
        <taxon>Mycoplasmataceae</taxon>
        <taxon>Mycoplasma</taxon>
    </lineage>
</organism>
<feature type="region of interest" description="Disordered" evidence="1">
    <location>
        <begin position="97"/>
        <end position="313"/>
    </location>
</feature>
<protein>
    <submittedName>
        <fullName evidence="2">Uncharacterized protein</fullName>
    </submittedName>
</protein>